<keyword evidence="2" id="KW-1185">Reference proteome</keyword>
<proteinExistence type="predicted"/>
<dbReference type="VEuPathDB" id="VectorBase:AMIN014037"/>
<organism evidence="1 2">
    <name type="scientific">Anopheles minimus</name>
    <dbReference type="NCBI Taxonomy" id="112268"/>
    <lineage>
        <taxon>Eukaryota</taxon>
        <taxon>Metazoa</taxon>
        <taxon>Ecdysozoa</taxon>
        <taxon>Arthropoda</taxon>
        <taxon>Hexapoda</taxon>
        <taxon>Insecta</taxon>
        <taxon>Pterygota</taxon>
        <taxon>Neoptera</taxon>
        <taxon>Endopterygota</taxon>
        <taxon>Diptera</taxon>
        <taxon>Nematocera</taxon>
        <taxon>Culicoidea</taxon>
        <taxon>Culicidae</taxon>
        <taxon>Anophelinae</taxon>
        <taxon>Anopheles</taxon>
    </lineage>
</organism>
<evidence type="ECO:0000313" key="1">
    <source>
        <dbReference type="EnsemblMetazoa" id="AMIN014037-PA"/>
    </source>
</evidence>
<protein>
    <submittedName>
        <fullName evidence="1">Uncharacterized protein</fullName>
    </submittedName>
</protein>
<dbReference type="EnsemblMetazoa" id="AMIN014037-RA">
    <property type="protein sequence ID" value="AMIN014037-PA"/>
    <property type="gene ID" value="AMIN014037"/>
</dbReference>
<dbReference type="AlphaFoldDB" id="A0A182WMS5"/>
<sequence length="41" mass="4564">MKGAAQQSTVLGNQRIVHQQFNTSIQQHLQSIIIQKSSSNN</sequence>
<reference evidence="2" key="1">
    <citation type="submission" date="2013-03" db="EMBL/GenBank/DDBJ databases">
        <title>The Genome Sequence of Anopheles minimus MINIMUS1.</title>
        <authorList>
            <consortium name="The Broad Institute Genomics Platform"/>
            <person name="Neafsey D.E."/>
            <person name="Walton C."/>
            <person name="Walker B."/>
            <person name="Young S.K."/>
            <person name="Zeng Q."/>
            <person name="Gargeya S."/>
            <person name="Fitzgerald M."/>
            <person name="Haas B."/>
            <person name="Abouelleil A."/>
            <person name="Allen A.W."/>
            <person name="Alvarado L."/>
            <person name="Arachchi H.M."/>
            <person name="Berlin A.M."/>
            <person name="Chapman S.B."/>
            <person name="Gainer-Dewar J."/>
            <person name="Goldberg J."/>
            <person name="Griggs A."/>
            <person name="Gujja S."/>
            <person name="Hansen M."/>
            <person name="Howarth C."/>
            <person name="Imamovic A."/>
            <person name="Ireland A."/>
            <person name="Larimer J."/>
            <person name="McCowan C."/>
            <person name="Murphy C."/>
            <person name="Pearson M."/>
            <person name="Poon T.W."/>
            <person name="Priest M."/>
            <person name="Roberts A."/>
            <person name="Saif S."/>
            <person name="Shea T."/>
            <person name="Sisk P."/>
            <person name="Sykes S."/>
            <person name="Wortman J."/>
            <person name="Nusbaum C."/>
            <person name="Birren B."/>
        </authorList>
    </citation>
    <scope>NUCLEOTIDE SEQUENCE [LARGE SCALE GENOMIC DNA]</scope>
    <source>
        <strain evidence="2">MINIMUS1</strain>
    </source>
</reference>
<evidence type="ECO:0000313" key="2">
    <source>
        <dbReference type="Proteomes" id="UP000075920"/>
    </source>
</evidence>
<name>A0A182WMS5_9DIPT</name>
<dbReference type="Proteomes" id="UP000075920">
    <property type="component" value="Unassembled WGS sequence"/>
</dbReference>
<reference evidence="1" key="2">
    <citation type="submission" date="2020-05" db="UniProtKB">
        <authorList>
            <consortium name="EnsemblMetazoa"/>
        </authorList>
    </citation>
    <scope>IDENTIFICATION</scope>
    <source>
        <strain evidence="1">MINIMUS1</strain>
    </source>
</reference>
<accession>A0A182WMS5</accession>